<keyword evidence="1" id="KW-1133">Transmembrane helix</keyword>
<dbReference type="PANTHER" id="PTHR35896">
    <property type="entry name" value="IG-LIKE DOMAIN-CONTAINING PROTEIN"/>
    <property type="match status" value="1"/>
</dbReference>
<evidence type="ECO:0000313" key="3">
    <source>
        <dbReference type="Proteomes" id="UP000241818"/>
    </source>
</evidence>
<protein>
    <submittedName>
        <fullName evidence="2">Uncharacterized protein</fullName>
    </submittedName>
</protein>
<sequence>MENRDISRDEATTGFLSTETKASQIDAKAPLHQRWPSPRVFYSTLAILSIGILLLSAKILSMRYHNLENANLSSPALLDMSPSEASPCGNDANTARSLGCNFDPLTFAWLPPQCYNYNLTAEFLQLQDWQWWRQREDGSRRQLSLINVMQGSDETLYVTWDYHRQHCAYLWLKMHQAIMEGAPIDGVAMLDIITGVCDRVLRSKRDLNDTSVPGYIRYPSCKVY</sequence>
<dbReference type="AlphaFoldDB" id="A0A2T3AX71"/>
<evidence type="ECO:0000313" key="2">
    <source>
        <dbReference type="EMBL" id="PSS13253.1"/>
    </source>
</evidence>
<dbReference type="RefSeq" id="XP_024719244.1">
    <property type="nucleotide sequence ID" value="XM_024864449.1"/>
</dbReference>
<keyword evidence="1" id="KW-0472">Membrane</keyword>
<dbReference type="PANTHER" id="PTHR35896:SF3">
    <property type="entry name" value="MAJOR FACILITATOR SUPERFAMILY TRANSPORTER"/>
    <property type="match status" value="1"/>
</dbReference>
<proteinExistence type="predicted"/>
<organism evidence="2 3">
    <name type="scientific">Amorphotheca resinae ATCC 22711</name>
    <dbReference type="NCBI Taxonomy" id="857342"/>
    <lineage>
        <taxon>Eukaryota</taxon>
        <taxon>Fungi</taxon>
        <taxon>Dikarya</taxon>
        <taxon>Ascomycota</taxon>
        <taxon>Pezizomycotina</taxon>
        <taxon>Leotiomycetes</taxon>
        <taxon>Helotiales</taxon>
        <taxon>Amorphothecaceae</taxon>
        <taxon>Amorphotheca</taxon>
    </lineage>
</organism>
<dbReference type="InParanoid" id="A0A2T3AX71"/>
<evidence type="ECO:0000256" key="1">
    <source>
        <dbReference type="SAM" id="Phobius"/>
    </source>
</evidence>
<name>A0A2T3AX71_AMORE</name>
<dbReference type="Proteomes" id="UP000241818">
    <property type="component" value="Unassembled WGS sequence"/>
</dbReference>
<gene>
    <name evidence="2" type="ORF">M430DRAFT_21162</name>
</gene>
<keyword evidence="1" id="KW-0812">Transmembrane</keyword>
<feature type="transmembrane region" description="Helical" evidence="1">
    <location>
        <begin position="40"/>
        <end position="60"/>
    </location>
</feature>
<accession>A0A2T3AX71</accession>
<dbReference type="EMBL" id="KZ679014">
    <property type="protein sequence ID" value="PSS13253.1"/>
    <property type="molecule type" value="Genomic_DNA"/>
</dbReference>
<dbReference type="InterPro" id="IPR053008">
    <property type="entry name" value="Phomopsin_biosynth_assoc"/>
</dbReference>
<reference evidence="2 3" key="1">
    <citation type="journal article" date="2018" name="New Phytol.">
        <title>Comparative genomics and transcriptomics depict ericoid mycorrhizal fungi as versatile saprotrophs and plant mutualists.</title>
        <authorList>
            <person name="Martino E."/>
            <person name="Morin E."/>
            <person name="Grelet G.A."/>
            <person name="Kuo A."/>
            <person name="Kohler A."/>
            <person name="Daghino S."/>
            <person name="Barry K.W."/>
            <person name="Cichocki N."/>
            <person name="Clum A."/>
            <person name="Dockter R.B."/>
            <person name="Hainaut M."/>
            <person name="Kuo R.C."/>
            <person name="LaButti K."/>
            <person name="Lindahl B.D."/>
            <person name="Lindquist E.A."/>
            <person name="Lipzen A."/>
            <person name="Khouja H.R."/>
            <person name="Magnuson J."/>
            <person name="Murat C."/>
            <person name="Ohm R.A."/>
            <person name="Singer S.W."/>
            <person name="Spatafora J.W."/>
            <person name="Wang M."/>
            <person name="Veneault-Fourrey C."/>
            <person name="Henrissat B."/>
            <person name="Grigoriev I.V."/>
            <person name="Martin F.M."/>
            <person name="Perotto S."/>
        </authorList>
    </citation>
    <scope>NUCLEOTIDE SEQUENCE [LARGE SCALE GENOMIC DNA]</scope>
    <source>
        <strain evidence="2 3">ATCC 22711</strain>
    </source>
</reference>
<dbReference type="OrthoDB" id="3501153at2759"/>
<dbReference type="GeneID" id="36572530"/>
<dbReference type="STRING" id="857342.A0A2T3AX71"/>
<keyword evidence="3" id="KW-1185">Reference proteome</keyword>